<evidence type="ECO:0000256" key="3">
    <source>
        <dbReference type="ARBA" id="ARBA00022475"/>
    </source>
</evidence>
<feature type="transmembrane region" description="Helical" evidence="11">
    <location>
        <begin position="80"/>
        <end position="104"/>
    </location>
</feature>
<evidence type="ECO:0000256" key="7">
    <source>
        <dbReference type="ARBA" id="ARBA00022989"/>
    </source>
</evidence>
<dbReference type="Proteomes" id="UP000198654">
    <property type="component" value="Unassembled WGS sequence"/>
</dbReference>
<evidence type="ECO:0000256" key="4">
    <source>
        <dbReference type="ARBA" id="ARBA00022519"/>
    </source>
</evidence>
<keyword evidence="6" id="KW-0029">Amino-acid transport</keyword>
<proteinExistence type="inferred from homology"/>
<sequence length="374" mass="39758">MSEPGVDRPADRGAGAPSPQHDDTDDLAMAEAPRRGAGKRITALVHSRVGVIVLVVAIFFAMWLLGGAQPVATRQLLTLAVWGVMLGGVLALGSIGLTLIYGVLKFPNFSHGALVAIGAYTAFAVMAVLPEGPRLGPFSFGWEFLAALVVAMPVVGLVALAVDRVIYRRLRNQNAALVLFAMASLGMAFFLRSGIYMIWGPDFHFFYQGRPNPALNLPFNVRVQADQLFILALALALVLLVYLLLTRTRMGKAMRATADNPQLAQVRGIDTERVIAWTWVLSGALAAAGGAMYGLTSQLRPEMGFWLLLPMFAGTIMGGIGSPLGALVGAMIIGIVTQMSAAFLNPAYGPAIAFILMIVMLILRPQGLFGKPGG</sequence>
<dbReference type="GO" id="GO:0005886">
    <property type="term" value="C:plasma membrane"/>
    <property type="evidence" value="ECO:0007669"/>
    <property type="project" value="UniProtKB-SubCell"/>
</dbReference>
<evidence type="ECO:0000313" key="12">
    <source>
        <dbReference type="EMBL" id="SDM08758.1"/>
    </source>
</evidence>
<keyword evidence="2" id="KW-0813">Transport</keyword>
<protein>
    <submittedName>
        <fullName evidence="12">Neutral amino acid transport system permease protein</fullName>
    </submittedName>
</protein>
<dbReference type="PANTHER" id="PTHR11795">
    <property type="entry name" value="BRANCHED-CHAIN AMINO ACID TRANSPORT SYSTEM PERMEASE PROTEIN LIVH"/>
    <property type="match status" value="1"/>
</dbReference>
<dbReference type="GO" id="GO:0015190">
    <property type="term" value="F:L-leucine transmembrane transporter activity"/>
    <property type="evidence" value="ECO:0007669"/>
    <property type="project" value="TreeGrafter"/>
</dbReference>
<dbReference type="GO" id="GO:0015192">
    <property type="term" value="F:L-phenylalanine transmembrane transporter activity"/>
    <property type="evidence" value="ECO:0007669"/>
    <property type="project" value="TreeGrafter"/>
</dbReference>
<evidence type="ECO:0000256" key="10">
    <source>
        <dbReference type="SAM" id="MobiDB-lite"/>
    </source>
</evidence>
<evidence type="ECO:0000313" key="13">
    <source>
        <dbReference type="Proteomes" id="UP000198654"/>
    </source>
</evidence>
<feature type="transmembrane region" description="Helical" evidence="11">
    <location>
        <begin position="141"/>
        <end position="162"/>
    </location>
</feature>
<dbReference type="InterPro" id="IPR001851">
    <property type="entry name" value="ABC_transp_permease"/>
</dbReference>
<dbReference type="InterPro" id="IPR052157">
    <property type="entry name" value="BCAA_transport_permease"/>
</dbReference>
<evidence type="ECO:0000256" key="6">
    <source>
        <dbReference type="ARBA" id="ARBA00022970"/>
    </source>
</evidence>
<dbReference type="EMBL" id="FNGI01000011">
    <property type="protein sequence ID" value="SDM08758.1"/>
    <property type="molecule type" value="Genomic_DNA"/>
</dbReference>
<keyword evidence="8 11" id="KW-0472">Membrane</keyword>
<evidence type="ECO:0000256" key="5">
    <source>
        <dbReference type="ARBA" id="ARBA00022692"/>
    </source>
</evidence>
<dbReference type="GO" id="GO:0042941">
    <property type="term" value="P:D-alanine transmembrane transport"/>
    <property type="evidence" value="ECO:0007669"/>
    <property type="project" value="TreeGrafter"/>
</dbReference>
<comment type="subcellular location">
    <subcellularLocation>
        <location evidence="1">Cell inner membrane</location>
        <topology evidence="1">Multi-pass membrane protein</topology>
    </subcellularLocation>
</comment>
<feature type="transmembrane region" description="Helical" evidence="11">
    <location>
        <begin position="343"/>
        <end position="363"/>
    </location>
</feature>
<evidence type="ECO:0000256" key="8">
    <source>
        <dbReference type="ARBA" id="ARBA00023136"/>
    </source>
</evidence>
<dbReference type="Pfam" id="PF02653">
    <property type="entry name" value="BPD_transp_2"/>
    <property type="match status" value="1"/>
</dbReference>
<organism evidence="12 13">
    <name type="scientific">Modicisalibacter muralis</name>
    <dbReference type="NCBI Taxonomy" id="119000"/>
    <lineage>
        <taxon>Bacteria</taxon>
        <taxon>Pseudomonadati</taxon>
        <taxon>Pseudomonadota</taxon>
        <taxon>Gammaproteobacteria</taxon>
        <taxon>Oceanospirillales</taxon>
        <taxon>Halomonadaceae</taxon>
        <taxon>Modicisalibacter</taxon>
    </lineage>
</organism>
<feature type="transmembrane region" description="Helical" evidence="11">
    <location>
        <begin position="111"/>
        <end position="129"/>
    </location>
</feature>
<name>A0A1G9QCL1_9GAMM</name>
<evidence type="ECO:0000256" key="2">
    <source>
        <dbReference type="ARBA" id="ARBA00022448"/>
    </source>
</evidence>
<dbReference type="STRING" id="119000.SAMN05661010_03322"/>
<feature type="transmembrane region" description="Helical" evidence="11">
    <location>
        <begin position="307"/>
        <end position="336"/>
    </location>
</feature>
<evidence type="ECO:0000256" key="1">
    <source>
        <dbReference type="ARBA" id="ARBA00004429"/>
    </source>
</evidence>
<dbReference type="GO" id="GO:0015188">
    <property type="term" value="F:L-isoleucine transmembrane transporter activity"/>
    <property type="evidence" value="ECO:0007669"/>
    <property type="project" value="TreeGrafter"/>
</dbReference>
<feature type="region of interest" description="Disordered" evidence="10">
    <location>
        <begin position="1"/>
        <end position="26"/>
    </location>
</feature>
<comment type="similarity">
    <text evidence="9">Belongs to the binding-protein-dependent transport system permease family. LivHM subfamily.</text>
</comment>
<evidence type="ECO:0000256" key="11">
    <source>
        <dbReference type="SAM" id="Phobius"/>
    </source>
</evidence>
<feature type="transmembrane region" description="Helical" evidence="11">
    <location>
        <begin position="174"/>
        <end position="199"/>
    </location>
</feature>
<dbReference type="GO" id="GO:0005304">
    <property type="term" value="F:L-valine transmembrane transporter activity"/>
    <property type="evidence" value="ECO:0007669"/>
    <property type="project" value="TreeGrafter"/>
</dbReference>
<keyword evidence="13" id="KW-1185">Reference proteome</keyword>
<dbReference type="GO" id="GO:1903806">
    <property type="term" value="P:L-isoleucine import across plasma membrane"/>
    <property type="evidence" value="ECO:0007669"/>
    <property type="project" value="TreeGrafter"/>
</dbReference>
<dbReference type="CDD" id="cd06582">
    <property type="entry name" value="TM_PBP1_LivH_like"/>
    <property type="match status" value="1"/>
</dbReference>
<reference evidence="12 13" key="1">
    <citation type="submission" date="2016-10" db="EMBL/GenBank/DDBJ databases">
        <authorList>
            <person name="de Groot N.N."/>
        </authorList>
    </citation>
    <scope>NUCLEOTIDE SEQUENCE [LARGE SCALE GENOMIC DNA]</scope>
    <source>
        <strain evidence="12 13">DSM 14789</strain>
    </source>
</reference>
<dbReference type="AlphaFoldDB" id="A0A1G9QCL1"/>
<keyword evidence="4" id="KW-0997">Cell inner membrane</keyword>
<dbReference type="PANTHER" id="PTHR11795:SF371">
    <property type="entry name" value="HIGH-AFFINITY BRANCHED-CHAIN AMINO ACID TRANSPORT SYSTEM PERMEASE PROTEIN LIVH"/>
    <property type="match status" value="1"/>
</dbReference>
<feature type="transmembrane region" description="Helical" evidence="11">
    <location>
        <begin position="274"/>
        <end position="295"/>
    </location>
</feature>
<feature type="compositionally biased region" description="Basic and acidic residues" evidence="10">
    <location>
        <begin position="1"/>
        <end position="11"/>
    </location>
</feature>
<evidence type="ECO:0000256" key="9">
    <source>
        <dbReference type="ARBA" id="ARBA00037998"/>
    </source>
</evidence>
<keyword evidence="5 11" id="KW-0812">Transmembrane</keyword>
<dbReference type="OrthoDB" id="9807115at2"/>
<accession>A0A1G9QCL1</accession>
<feature type="transmembrane region" description="Helical" evidence="11">
    <location>
        <begin position="49"/>
        <end position="68"/>
    </location>
</feature>
<keyword evidence="7 11" id="KW-1133">Transmembrane helix</keyword>
<dbReference type="RefSeq" id="WP_089730391.1">
    <property type="nucleotide sequence ID" value="NZ_FNGI01000011.1"/>
</dbReference>
<dbReference type="GO" id="GO:0015808">
    <property type="term" value="P:L-alanine transport"/>
    <property type="evidence" value="ECO:0007669"/>
    <property type="project" value="TreeGrafter"/>
</dbReference>
<feature type="transmembrane region" description="Helical" evidence="11">
    <location>
        <begin position="228"/>
        <end position="245"/>
    </location>
</feature>
<keyword evidence="3" id="KW-1003">Cell membrane</keyword>
<gene>
    <name evidence="12" type="ORF">SAMN05661010_03322</name>
</gene>